<sequence length="153" mass="16299">MGAAMRLGRMRNGDERSPIDSGCGPTRIAAAAKAGLLLCRGDVVLCDRGEKRAPFGVPPACVLSVSAVGSPFGRLETRTKESTCRTAWAASLVCQGIESSKWAIFGKRGAMRDERRSSGYGAQLRANLEPTKGVGRLRRRDGGHGSRNPLRSV</sequence>
<evidence type="ECO:0000313" key="2">
    <source>
        <dbReference type="EMBL" id="KAK9080894.1"/>
    </source>
</evidence>
<comment type="caution">
    <text evidence="2">The sequence shown here is derived from an EMBL/GenBank/DDBJ whole genome shotgun (WGS) entry which is preliminary data.</text>
</comment>
<dbReference type="AlphaFoldDB" id="A0AAP0HBR7"/>
<feature type="region of interest" description="Disordered" evidence="1">
    <location>
        <begin position="131"/>
        <end position="153"/>
    </location>
</feature>
<reference evidence="2 3" key="1">
    <citation type="submission" date="2024-01" db="EMBL/GenBank/DDBJ databases">
        <title>Genome assemblies of Stephania.</title>
        <authorList>
            <person name="Yang L."/>
        </authorList>
    </citation>
    <scope>NUCLEOTIDE SEQUENCE [LARGE SCALE GENOMIC DNA]</scope>
    <source>
        <strain evidence="2">YNDBR</strain>
        <tissue evidence="2">Leaf</tissue>
    </source>
</reference>
<keyword evidence="3" id="KW-1185">Reference proteome</keyword>
<evidence type="ECO:0000256" key="1">
    <source>
        <dbReference type="SAM" id="MobiDB-lite"/>
    </source>
</evidence>
<proteinExistence type="predicted"/>
<protein>
    <submittedName>
        <fullName evidence="2">Uncharacterized protein</fullName>
    </submittedName>
</protein>
<organism evidence="2 3">
    <name type="scientific">Stephania yunnanensis</name>
    <dbReference type="NCBI Taxonomy" id="152371"/>
    <lineage>
        <taxon>Eukaryota</taxon>
        <taxon>Viridiplantae</taxon>
        <taxon>Streptophyta</taxon>
        <taxon>Embryophyta</taxon>
        <taxon>Tracheophyta</taxon>
        <taxon>Spermatophyta</taxon>
        <taxon>Magnoliopsida</taxon>
        <taxon>Ranunculales</taxon>
        <taxon>Menispermaceae</taxon>
        <taxon>Menispermoideae</taxon>
        <taxon>Cissampelideae</taxon>
        <taxon>Stephania</taxon>
    </lineage>
</organism>
<name>A0AAP0HBR7_9MAGN</name>
<dbReference type="Proteomes" id="UP001420932">
    <property type="component" value="Unassembled WGS sequence"/>
</dbReference>
<feature type="region of interest" description="Disordered" evidence="1">
    <location>
        <begin position="1"/>
        <end position="22"/>
    </location>
</feature>
<dbReference type="EMBL" id="JBBNAF010000061">
    <property type="protein sequence ID" value="KAK9080894.1"/>
    <property type="molecule type" value="Genomic_DNA"/>
</dbReference>
<accession>A0AAP0HBR7</accession>
<gene>
    <name evidence="2" type="ORF">Syun_031929</name>
</gene>
<evidence type="ECO:0000313" key="3">
    <source>
        <dbReference type="Proteomes" id="UP001420932"/>
    </source>
</evidence>